<dbReference type="AlphaFoldDB" id="A0A9D1TYE2"/>
<dbReference type="EMBL" id="DXHL01000033">
    <property type="protein sequence ID" value="HIW11281.1"/>
    <property type="molecule type" value="Genomic_DNA"/>
</dbReference>
<dbReference type="Pfam" id="PF00561">
    <property type="entry name" value="Abhydrolase_1"/>
    <property type="match status" value="1"/>
</dbReference>
<dbReference type="InterPro" id="IPR000073">
    <property type="entry name" value="AB_hydrolase_1"/>
</dbReference>
<dbReference type="InterPro" id="IPR050266">
    <property type="entry name" value="AB_hydrolase_sf"/>
</dbReference>
<evidence type="ECO:0000259" key="1">
    <source>
        <dbReference type="Pfam" id="PF00561"/>
    </source>
</evidence>
<sequence length="269" mass="29424">MEKFIIANNTPVRYADAGKGTQAVLLLHGYLESIEVWETFAGALGKHYRVLRMDLPGHGFSDWGGREVITMEYMADTAAAVLESAGVEKCTVVGHSMGGYVALALAANHPERVEGLVLFHSSPNADTPEKAANRQREIELVEAGKKEMLARVNPGKGFAEANQKRCAEAIEDLAEQVMLTEDEAIVAILKGMSERKDRNEQMRQMKIPQLMIFGRGDNYIPVAAAESMVAAQPQADAAWLDQSGHMGFIEQPKESEDILTAFLGKVAHQ</sequence>
<dbReference type="PRINTS" id="PR00111">
    <property type="entry name" value="ABHYDROLASE"/>
</dbReference>
<evidence type="ECO:0000313" key="3">
    <source>
        <dbReference type="Proteomes" id="UP000823926"/>
    </source>
</evidence>
<evidence type="ECO:0000313" key="2">
    <source>
        <dbReference type="EMBL" id="HIW11281.1"/>
    </source>
</evidence>
<reference evidence="2" key="1">
    <citation type="journal article" date="2021" name="PeerJ">
        <title>Extensive microbial diversity within the chicken gut microbiome revealed by metagenomics and culture.</title>
        <authorList>
            <person name="Gilroy R."/>
            <person name="Ravi A."/>
            <person name="Getino M."/>
            <person name="Pursley I."/>
            <person name="Horton D.L."/>
            <person name="Alikhan N.F."/>
            <person name="Baker D."/>
            <person name="Gharbi K."/>
            <person name="Hall N."/>
            <person name="Watson M."/>
            <person name="Adriaenssens E.M."/>
            <person name="Foster-Nyarko E."/>
            <person name="Jarju S."/>
            <person name="Secka A."/>
            <person name="Antonio M."/>
            <person name="Oren A."/>
            <person name="Chaudhuri R.R."/>
            <person name="La Ragione R."/>
            <person name="Hildebrand F."/>
            <person name="Pallen M.J."/>
        </authorList>
    </citation>
    <scope>NUCLEOTIDE SEQUENCE</scope>
    <source>
        <strain evidence="2">ChiBcec15-1070</strain>
    </source>
</reference>
<feature type="domain" description="AB hydrolase-1" evidence="1">
    <location>
        <begin position="23"/>
        <end position="129"/>
    </location>
</feature>
<comment type="caution">
    <text evidence="2">The sequence shown here is derived from an EMBL/GenBank/DDBJ whole genome shotgun (WGS) entry which is preliminary data.</text>
</comment>
<dbReference type="PANTHER" id="PTHR43798">
    <property type="entry name" value="MONOACYLGLYCEROL LIPASE"/>
    <property type="match status" value="1"/>
</dbReference>
<gene>
    <name evidence="2" type="ORF">H9888_07280</name>
</gene>
<keyword evidence="2" id="KW-0378">Hydrolase</keyword>
<dbReference type="Gene3D" id="3.40.50.1820">
    <property type="entry name" value="alpha/beta hydrolase"/>
    <property type="match status" value="1"/>
</dbReference>
<dbReference type="SUPFAM" id="SSF53474">
    <property type="entry name" value="alpha/beta-Hydrolases"/>
    <property type="match status" value="1"/>
</dbReference>
<organism evidence="2 3">
    <name type="scientific">Candidatus Rikenella faecigallinarum</name>
    <dbReference type="NCBI Taxonomy" id="2838745"/>
    <lineage>
        <taxon>Bacteria</taxon>
        <taxon>Pseudomonadati</taxon>
        <taxon>Bacteroidota</taxon>
        <taxon>Bacteroidia</taxon>
        <taxon>Bacteroidales</taxon>
        <taxon>Rikenellaceae</taxon>
        <taxon>Rikenella</taxon>
    </lineage>
</organism>
<name>A0A9D1TYE2_9BACT</name>
<proteinExistence type="predicted"/>
<dbReference type="InterPro" id="IPR029058">
    <property type="entry name" value="AB_hydrolase_fold"/>
</dbReference>
<reference evidence="2" key="2">
    <citation type="submission" date="2021-04" db="EMBL/GenBank/DDBJ databases">
        <authorList>
            <person name="Gilroy R."/>
        </authorList>
    </citation>
    <scope>NUCLEOTIDE SEQUENCE</scope>
    <source>
        <strain evidence="2">ChiBcec15-1070</strain>
    </source>
</reference>
<dbReference type="Proteomes" id="UP000823926">
    <property type="component" value="Unassembled WGS sequence"/>
</dbReference>
<accession>A0A9D1TYE2</accession>
<dbReference type="GO" id="GO:0016787">
    <property type="term" value="F:hydrolase activity"/>
    <property type="evidence" value="ECO:0007669"/>
    <property type="project" value="UniProtKB-KW"/>
</dbReference>
<protein>
    <submittedName>
        <fullName evidence="2">Alpha/beta hydrolase</fullName>
    </submittedName>
</protein>